<keyword evidence="1" id="KW-1133">Transmembrane helix</keyword>
<name>A0A8E0S5P9_9TREM</name>
<keyword evidence="1" id="KW-0812">Transmembrane</keyword>
<protein>
    <submittedName>
        <fullName evidence="2">Uncharacterized protein</fullName>
    </submittedName>
</protein>
<keyword evidence="1" id="KW-0472">Membrane</keyword>
<evidence type="ECO:0000313" key="2">
    <source>
        <dbReference type="EMBL" id="KAA0197324.1"/>
    </source>
</evidence>
<sequence>MYWGRPMPPGSSNSIEMIDGKDEPHIAYPEEEDEDKKISCAEYLRSGELTQVSLFNCLFSIIECFISTILLIAVASLVFLVLHGVISSLLTSHAIFNGVYSTEV</sequence>
<evidence type="ECO:0000256" key="1">
    <source>
        <dbReference type="SAM" id="Phobius"/>
    </source>
</evidence>
<accession>A0A8E0S5P9</accession>
<feature type="transmembrane region" description="Helical" evidence="1">
    <location>
        <begin position="53"/>
        <end position="82"/>
    </location>
</feature>
<dbReference type="EMBL" id="LUCM01002455">
    <property type="protein sequence ID" value="KAA0197324.1"/>
    <property type="molecule type" value="Genomic_DNA"/>
</dbReference>
<organism evidence="2 3">
    <name type="scientific">Fasciolopsis buskii</name>
    <dbReference type="NCBI Taxonomy" id="27845"/>
    <lineage>
        <taxon>Eukaryota</taxon>
        <taxon>Metazoa</taxon>
        <taxon>Spiralia</taxon>
        <taxon>Lophotrochozoa</taxon>
        <taxon>Platyhelminthes</taxon>
        <taxon>Trematoda</taxon>
        <taxon>Digenea</taxon>
        <taxon>Plagiorchiida</taxon>
        <taxon>Echinostomata</taxon>
        <taxon>Echinostomatoidea</taxon>
        <taxon>Fasciolidae</taxon>
        <taxon>Fasciolopsis</taxon>
    </lineage>
</organism>
<comment type="caution">
    <text evidence="2">The sequence shown here is derived from an EMBL/GenBank/DDBJ whole genome shotgun (WGS) entry which is preliminary data.</text>
</comment>
<proteinExistence type="predicted"/>
<keyword evidence="3" id="KW-1185">Reference proteome</keyword>
<gene>
    <name evidence="2" type="ORF">FBUS_02597</name>
</gene>
<dbReference type="AlphaFoldDB" id="A0A8E0S5P9"/>
<reference evidence="2" key="1">
    <citation type="submission" date="2019-05" db="EMBL/GenBank/DDBJ databases">
        <title>Annotation for the trematode Fasciolopsis buski.</title>
        <authorList>
            <person name="Choi Y.-J."/>
        </authorList>
    </citation>
    <scope>NUCLEOTIDE SEQUENCE</scope>
    <source>
        <strain evidence="2">HT</strain>
        <tissue evidence="2">Whole worm</tissue>
    </source>
</reference>
<evidence type="ECO:0000313" key="3">
    <source>
        <dbReference type="Proteomes" id="UP000728185"/>
    </source>
</evidence>
<dbReference type="Proteomes" id="UP000728185">
    <property type="component" value="Unassembled WGS sequence"/>
</dbReference>